<dbReference type="EMBL" id="NGFN01000201">
    <property type="protein sequence ID" value="OUD00006.1"/>
    <property type="molecule type" value="Genomic_DNA"/>
</dbReference>
<sequence>MITKLLIPQDTPPLGLPDLAIMRETARLVLGPDSGPDTLPPAAEELDTLTATLRGHLQLLTPEVEQAAGRLPENSPTRSGAMYCVGEARGKLRAPELSFARLSGSVMYARRLARVLVALCEHYEIVSAGMTETPEQTAFVRLAEHCLTCPTCKAMDDKGANLGLPCEEEERLNEEYRQARIRASAARIARQVRPVEATA</sequence>
<evidence type="ECO:0000313" key="2">
    <source>
        <dbReference type="Proteomes" id="UP000195105"/>
    </source>
</evidence>
<dbReference type="Proteomes" id="UP000195105">
    <property type="component" value="Unassembled WGS sequence"/>
</dbReference>
<dbReference type="RefSeq" id="WP_208637054.1">
    <property type="nucleotide sequence ID" value="NZ_NGFN01000201.1"/>
</dbReference>
<dbReference type="InterPro" id="IPR046300">
    <property type="entry name" value="DUF6415"/>
</dbReference>
<organism evidence="1 2">
    <name type="scientific">Streptomyces swartbergensis</name>
    <dbReference type="NCBI Taxonomy" id="487165"/>
    <lineage>
        <taxon>Bacteria</taxon>
        <taxon>Bacillati</taxon>
        <taxon>Actinomycetota</taxon>
        <taxon>Actinomycetes</taxon>
        <taxon>Kitasatosporales</taxon>
        <taxon>Streptomycetaceae</taxon>
        <taxon>Streptomyces</taxon>
    </lineage>
</organism>
<proteinExistence type="predicted"/>
<reference evidence="1 2" key="1">
    <citation type="submission" date="2017-05" db="EMBL/GenBank/DDBJ databases">
        <title>Biotechnological potential of actinobacteria isolated from South African environments.</title>
        <authorList>
            <person name="Le Roes-Hill M."/>
            <person name="Prins A."/>
            <person name="Durrell K.A."/>
        </authorList>
    </citation>
    <scope>NUCLEOTIDE SEQUENCE [LARGE SCALE GENOMIC DNA]</scope>
    <source>
        <strain evidence="1 2">HMC13</strain>
    </source>
</reference>
<dbReference type="AlphaFoldDB" id="A0A243RXZ1"/>
<keyword evidence="2" id="KW-1185">Reference proteome</keyword>
<accession>A0A243RXZ1</accession>
<comment type="caution">
    <text evidence="1">The sequence shown here is derived from an EMBL/GenBank/DDBJ whole genome shotgun (WGS) entry which is preliminary data.</text>
</comment>
<name>A0A243RXZ1_9ACTN</name>
<gene>
    <name evidence="1" type="ORF">CA983_27280</name>
</gene>
<dbReference type="Pfam" id="PF19979">
    <property type="entry name" value="DUF6415"/>
    <property type="match status" value="1"/>
</dbReference>
<protein>
    <submittedName>
        <fullName evidence="1">Uncharacterized protein</fullName>
    </submittedName>
</protein>
<evidence type="ECO:0000313" key="1">
    <source>
        <dbReference type="EMBL" id="OUD00006.1"/>
    </source>
</evidence>